<feature type="region of interest" description="Disordered" evidence="1">
    <location>
        <begin position="52"/>
        <end position="106"/>
    </location>
</feature>
<organism evidence="2 3">
    <name type="scientific">Oryzias melastigma</name>
    <name type="common">Marine medaka</name>
    <dbReference type="NCBI Taxonomy" id="30732"/>
    <lineage>
        <taxon>Eukaryota</taxon>
        <taxon>Metazoa</taxon>
        <taxon>Chordata</taxon>
        <taxon>Craniata</taxon>
        <taxon>Vertebrata</taxon>
        <taxon>Euteleostomi</taxon>
        <taxon>Actinopterygii</taxon>
        <taxon>Neopterygii</taxon>
        <taxon>Teleostei</taxon>
        <taxon>Neoteleostei</taxon>
        <taxon>Acanthomorphata</taxon>
        <taxon>Ovalentaria</taxon>
        <taxon>Atherinomorphae</taxon>
        <taxon>Beloniformes</taxon>
        <taxon>Adrianichthyidae</taxon>
        <taxon>Oryziinae</taxon>
        <taxon>Oryzias</taxon>
    </lineage>
</organism>
<sequence>MELTAWFSGGNLMLQLPFSLRKTDGEVVGGGGVRRTDNAPYRPQDERARLVGRTSHLPTRINDGGERRRAPPPPHIHMDIKQSLPRAPQQTACVFEHPPPPPPDLTTADVTARIHHFSPRAL</sequence>
<gene>
    <name evidence="2" type="ORF">FQA47_018011</name>
</gene>
<protein>
    <submittedName>
        <fullName evidence="2">Uncharacterized protein</fullName>
    </submittedName>
</protein>
<evidence type="ECO:0000256" key="1">
    <source>
        <dbReference type="SAM" id="MobiDB-lite"/>
    </source>
</evidence>
<dbReference type="EMBL" id="WKFB01000509">
    <property type="protein sequence ID" value="KAF6721030.1"/>
    <property type="molecule type" value="Genomic_DNA"/>
</dbReference>
<evidence type="ECO:0000313" key="2">
    <source>
        <dbReference type="EMBL" id="KAF6721030.1"/>
    </source>
</evidence>
<accession>A0A834C1G5</accession>
<dbReference type="AlphaFoldDB" id="A0A834C1G5"/>
<reference evidence="2" key="1">
    <citation type="journal article" name="BMC Genomics">
        <title>Long-read sequencing and de novo genome assembly of marine medaka (Oryzias melastigma).</title>
        <authorList>
            <person name="Liang P."/>
            <person name="Saqib H.S.A."/>
            <person name="Ni X."/>
            <person name="Shen Y."/>
        </authorList>
    </citation>
    <scope>NUCLEOTIDE SEQUENCE</scope>
    <source>
        <strain evidence="2">Bigg-433</strain>
    </source>
</reference>
<name>A0A834C1G5_ORYME</name>
<dbReference type="Proteomes" id="UP000646548">
    <property type="component" value="Unassembled WGS sequence"/>
</dbReference>
<evidence type="ECO:0000313" key="3">
    <source>
        <dbReference type="Proteomes" id="UP000646548"/>
    </source>
</evidence>
<comment type="caution">
    <text evidence="2">The sequence shown here is derived from an EMBL/GenBank/DDBJ whole genome shotgun (WGS) entry which is preliminary data.</text>
</comment>
<proteinExistence type="predicted"/>